<dbReference type="SUPFAM" id="SSF56219">
    <property type="entry name" value="DNase I-like"/>
    <property type="match status" value="1"/>
</dbReference>
<keyword evidence="5" id="KW-1185">Reference proteome</keyword>
<dbReference type="GO" id="GO:0003676">
    <property type="term" value="F:nucleic acid binding"/>
    <property type="evidence" value="ECO:0007669"/>
    <property type="project" value="InterPro"/>
</dbReference>
<feature type="compositionally biased region" description="Acidic residues" evidence="1">
    <location>
        <begin position="1"/>
        <end position="10"/>
    </location>
</feature>
<comment type="caution">
    <text evidence="3">The sequence shown here is derived from an EMBL/GenBank/DDBJ whole genome shotgun (WGS) entry which is preliminary data.</text>
</comment>
<dbReference type="SUPFAM" id="SSF53098">
    <property type="entry name" value="Ribonuclease H-like"/>
    <property type="match status" value="1"/>
</dbReference>
<name>A0A9P1FUH3_9DINO</name>
<dbReference type="InterPro" id="IPR012337">
    <property type="entry name" value="RNaseH-like_sf"/>
</dbReference>
<feature type="compositionally biased region" description="Low complexity" evidence="1">
    <location>
        <begin position="45"/>
        <end position="60"/>
    </location>
</feature>
<dbReference type="InterPro" id="IPR002156">
    <property type="entry name" value="RNaseH_domain"/>
</dbReference>
<dbReference type="EMBL" id="CAMXCT030001149">
    <property type="protein sequence ID" value="CAL4774587.1"/>
    <property type="molecule type" value="Genomic_DNA"/>
</dbReference>
<feature type="region of interest" description="Disordered" evidence="1">
    <location>
        <begin position="799"/>
        <end position="818"/>
    </location>
</feature>
<evidence type="ECO:0000313" key="4">
    <source>
        <dbReference type="EMBL" id="CAL4774587.1"/>
    </source>
</evidence>
<evidence type="ECO:0000256" key="1">
    <source>
        <dbReference type="SAM" id="MobiDB-lite"/>
    </source>
</evidence>
<organism evidence="3">
    <name type="scientific">Cladocopium goreaui</name>
    <dbReference type="NCBI Taxonomy" id="2562237"/>
    <lineage>
        <taxon>Eukaryota</taxon>
        <taxon>Sar</taxon>
        <taxon>Alveolata</taxon>
        <taxon>Dinophyceae</taxon>
        <taxon>Suessiales</taxon>
        <taxon>Symbiodiniaceae</taxon>
        <taxon>Cladocopium</taxon>
    </lineage>
</organism>
<reference evidence="3" key="1">
    <citation type="submission" date="2022-10" db="EMBL/GenBank/DDBJ databases">
        <authorList>
            <person name="Chen Y."/>
            <person name="Dougan E. K."/>
            <person name="Chan C."/>
            <person name="Rhodes N."/>
            <person name="Thang M."/>
        </authorList>
    </citation>
    <scope>NUCLEOTIDE SEQUENCE</scope>
</reference>
<gene>
    <name evidence="3" type="ORF">C1SCF055_LOCUS14561</name>
</gene>
<feature type="region of interest" description="Disordered" evidence="1">
    <location>
        <begin position="230"/>
        <end position="254"/>
    </location>
</feature>
<feature type="region of interest" description="Disordered" evidence="1">
    <location>
        <begin position="292"/>
        <end position="318"/>
    </location>
</feature>
<protein>
    <submittedName>
        <fullName evidence="4">C2H2-type domain-containing protein</fullName>
    </submittedName>
</protein>
<dbReference type="PROSITE" id="PS50879">
    <property type="entry name" value="RNASE_H_1"/>
    <property type="match status" value="1"/>
</dbReference>
<dbReference type="GO" id="GO:0004523">
    <property type="term" value="F:RNA-DNA hybrid ribonuclease activity"/>
    <property type="evidence" value="ECO:0007669"/>
    <property type="project" value="InterPro"/>
</dbReference>
<dbReference type="Gene3D" id="3.30.420.10">
    <property type="entry name" value="Ribonuclease H-like superfamily/Ribonuclease H"/>
    <property type="match status" value="1"/>
</dbReference>
<evidence type="ECO:0000313" key="5">
    <source>
        <dbReference type="Proteomes" id="UP001152797"/>
    </source>
</evidence>
<dbReference type="Proteomes" id="UP001152797">
    <property type="component" value="Unassembled WGS sequence"/>
</dbReference>
<dbReference type="EMBL" id="CAMXCT010001149">
    <property type="protein sequence ID" value="CAI3987275.1"/>
    <property type="molecule type" value="Genomic_DNA"/>
</dbReference>
<evidence type="ECO:0000259" key="2">
    <source>
        <dbReference type="PROSITE" id="PS50879"/>
    </source>
</evidence>
<accession>A0A9P1FUH3</accession>
<sequence length="2526" mass="287956">MWDPAEEDAQPEAAHPPHRRNETGDGDPEDDVSFMARNAANWRRASQSATSSSTLSSSQSSFVQEDLRRTVVFTLDGRAFPTSLPWSDTNEHHAIVARDGNLVESQIARLWHVMHRPTDLSRLNLQCLILQMRNEPRPAEFMRIVLIDIDIYNTQSFQPFAMRRQAKWLPRTINRRSVFRLLGLDEQFQEQEEHCHLWHNHAVIEAEQWDPMHLDDGDYIQVHIGEKIPSLSCDSDPTEGHNRSSNASWNPSDANIEEDDVDLFQRSLKQLPLTWKKLQQQLQSVQVKIAPEHQRQPASLHNPSKNAQDAHRPQRSVRFQPDDLKMFGSLFRNHAIIECEEEGAIAYLETWMIHHQTMRTCTASRAVRIQADSATWIDDIIEPWEGDLDPDLEVVIHLVNPQPPCTNLECVLAHLILEQSQRREHTIGMISVVRHGRHLQNIRHAAHSLPDMLSRNYAMRASDVFQECQRSHCGVRHGPIPFGVYDIIEEIPRAGSLVVDIHYPAENSEADDAMELMQRSANRWQRHIQAPQDGSEASSTGGSCEGFNFNPDAPTFVPQMPNMNSVPESIEDLHQHWQRTAFAWEGESASTTVMTWFVDQYYPGYRICLQPRPVRLYEDFSSWENQLRRVWQDRSLPGAPIMIQVVDPQPPQVHPEIATHVLLVQNPQDTMSTMVLTGIDDTDARQTVFTQIAVTTHENFMLDQILMLIGMGQLCLASGTPYLCIAWYGNTAIPLGSPFPIRDGYGILLRIGYRPIQAVPADGNVLLQTGFRSSRTHLPSDGRLNGTCERLTAVTVAHEQRPHVSDHESPQAPSGPLDSQPLTLCLDDLVPQEVTQEAITLWYEHPLILQPPFIVVNGSATEQEVAHALEEWQLTGPFVLVQSHQLAVILDPEQQEHLWIYLPDDPKQQTDQIMLRSDEKMTLHQHMRLLYKHGFAKAVVMETIQRQPLVTIVFFKNVTALPPQQEGKKRERTAWPEKQSQQCNHTQIFDSQHIEDRTPAANLSLDMPIEELQAFFNPDNHPLHRDLSGFEIPEICQKLIDNCVTHTHIDRLIIYADGSSQSRFKRKPPLWVEEHDISDSWCFAVFGENYSSDKLMFIGLQCQQVLYDEAAPHHLGTTHLGADAAECEAMCWAALWRLAQNHRKPTVFLTDSQLTRGQASGDIGTTKISPPLRMLRGLFQALQAALPEDQLKIQHVMGHAGDAGNELVDHFAKLEATRSLHLPRQAYDSRRWAKEEREDWWMHLSASLFQHVQSDKIFILIDANAATGPKDDRHVFQHDDRISVNTKLFTEFLHTADLAVPSTGERHAGPHHTWINPIDEEQYRLDYVLIRTDMMEECVHSQTVPEFDLGNYGDHVAVAIQMQWETACTSSTRSHGPGNKGPAVQRSAITHQTMHAALMEYIPLPWSTDIETQVQHMNTFMHSSLRRRCSRKSATPKKCCLSGEVWNLRSQRLRTKKKLVETQQHLRFELLYTVFLRWKDKSKMSDQFMSQYQATLLCGKLRIVAQLHRLDRRMRQELQQAKGRALDQHLREMPHDAPASAVLHEIKQIIGSTNYKKKKSAPLPLINRPDGTPCRTTQEVRDRWIQFFQTMECGERLEDPALRRRWIDSLSQFRNEAIQLRDKLVKEDLLDTVPTQMRGPCLLQPLPDPVPEQPFLGPTWMDDLAICISGPDADELERKAALTAGILLETCMEHGVTPNLSRGKTEILLALRGRGSRRSRRAHFSEQQGQQMQIVHEHGVASVAVVGSYVHLCGKAHHSGENKVEARRRVSIANEAFNQHRRQLFQNPQIHLVRRRELFTTLVLSKLCYGMESWTFKDQQLVNFIHGAIIRLYKRLLKIPADHHMDDYEVLAISQLPSPKTLFRRARLRYLLTLINCEDAVPWGLLRQDQIWCAMLADDLQWMWKQLCNTSALRNPAEHPEEWFYLLRFHKKYWKTLVHRATTLDIMKNSDNWQLRTIHFQVFDHLQSAGELSSAPPRLEEQPCEGFFGCLACRKKCRTKAGEAAHMFRCHGKVADFRCFSDTTSCPACLREYHTVDRLHAHLRQGRRCQERLRGMKMRRPITPGIGSHFNDVLKQQHDGLLPFQHAAGPEARPVPSVAASTYDLVIYESIALISFEQGCNGRDHLSTQLFATVRELETSWTSLTRTVDQLLADFNDENCDLAQIQKSVLHRILDSLRDPSNWPFMTNTVGVPEAGHRVEQLDTYEVWSEGLAQDHTAVPWRPHQESPHRPFAEKIILHAYSGRRRPGDVQWFLEECATQHPAAILHVISLDIVIDSHYGNIGRAEVREQWYAGMRQGYVAGFLSGPPCCTWSKARGKQIQGKTTIGPRILRDADHLWGFDSVSIKEMLQLMDGHQLLGFSVIAMTILATTGGAAILEHPAEPEEPELASIWKLPLLQLLTRLPGMRHLNMAQGLLGAPSPKPTGLLVLNLPTLPQWLVRWAVCPDPPKGRSIGTDSTGVYRTAELKEYPPAMCAAIARAFSDATLTAIPKDIAQDVQHVPQDFLHLCSSMISHDFGAEYGPDCVT</sequence>
<reference evidence="4 5" key="2">
    <citation type="submission" date="2024-05" db="EMBL/GenBank/DDBJ databases">
        <authorList>
            <person name="Chen Y."/>
            <person name="Shah S."/>
            <person name="Dougan E. K."/>
            <person name="Thang M."/>
            <person name="Chan C."/>
        </authorList>
    </citation>
    <scope>NUCLEOTIDE SEQUENCE [LARGE SCALE GENOMIC DNA]</scope>
</reference>
<dbReference type="InterPro" id="IPR036397">
    <property type="entry name" value="RNaseH_sf"/>
</dbReference>
<feature type="compositionally biased region" description="Polar residues" evidence="1">
    <location>
        <begin position="296"/>
        <end position="307"/>
    </location>
</feature>
<feature type="compositionally biased region" description="Polar residues" evidence="1">
    <location>
        <begin position="243"/>
        <end position="253"/>
    </location>
</feature>
<evidence type="ECO:0000313" key="3">
    <source>
        <dbReference type="EMBL" id="CAI3987275.1"/>
    </source>
</evidence>
<dbReference type="Gene3D" id="3.60.10.10">
    <property type="entry name" value="Endonuclease/exonuclease/phosphatase"/>
    <property type="match status" value="1"/>
</dbReference>
<proteinExistence type="predicted"/>
<feature type="compositionally biased region" description="Basic and acidic residues" evidence="1">
    <location>
        <begin position="799"/>
        <end position="809"/>
    </location>
</feature>
<dbReference type="InterPro" id="IPR036691">
    <property type="entry name" value="Endo/exonu/phosph_ase_sf"/>
</dbReference>
<feature type="domain" description="RNase H type-1" evidence="2">
    <location>
        <begin position="1048"/>
        <end position="1217"/>
    </location>
</feature>
<dbReference type="EMBL" id="CAMXCT020001149">
    <property type="protein sequence ID" value="CAL1140650.1"/>
    <property type="molecule type" value="Genomic_DNA"/>
</dbReference>
<feature type="region of interest" description="Disordered" evidence="1">
    <location>
        <begin position="1"/>
        <end position="60"/>
    </location>
</feature>